<dbReference type="AlphaFoldDB" id="A0A859IGZ7"/>
<accession>A0A859IGZ7</accession>
<sequence>MSSFIAQIQQQIEQIEQRKNLVIRKVALEAFAKVQAKSPVDTGALRRSWTVAPFSLKQKFPISAFIL</sequence>
<dbReference type="Proteomes" id="UP000509790">
    <property type="component" value="Chromosome"/>
</dbReference>
<proteinExistence type="predicted"/>
<dbReference type="InterPro" id="IPR010064">
    <property type="entry name" value="HK97-gp10_tail"/>
</dbReference>
<dbReference type="Pfam" id="PF04883">
    <property type="entry name" value="HK97-gp10_like"/>
    <property type="match status" value="1"/>
</dbReference>
<evidence type="ECO:0000313" key="1">
    <source>
        <dbReference type="EMBL" id="QKY73252.1"/>
    </source>
</evidence>
<gene>
    <name evidence="1" type="ORF">FLK62_08370</name>
</gene>
<protein>
    <submittedName>
        <fullName evidence="1">HK97 gp10 family phage protein</fullName>
    </submittedName>
</protein>
<evidence type="ECO:0000313" key="2">
    <source>
        <dbReference type="Proteomes" id="UP000509790"/>
    </source>
</evidence>
<name>A0A859IGZ7_GLAPU</name>
<organism evidence="1 2">
    <name type="scientific">Glaesserella parasuis</name>
    <name type="common">Haemophilus parasuis</name>
    <dbReference type="NCBI Taxonomy" id="738"/>
    <lineage>
        <taxon>Bacteria</taxon>
        <taxon>Pseudomonadati</taxon>
        <taxon>Pseudomonadota</taxon>
        <taxon>Gammaproteobacteria</taxon>
        <taxon>Pasteurellales</taxon>
        <taxon>Pasteurellaceae</taxon>
        <taxon>Glaesserella</taxon>
    </lineage>
</organism>
<dbReference type="RefSeq" id="WP_020997023.1">
    <property type="nucleotide sequence ID" value="NZ_CP041334.1"/>
</dbReference>
<dbReference type="EMBL" id="CP041334">
    <property type="protein sequence ID" value="QKY73252.1"/>
    <property type="molecule type" value="Genomic_DNA"/>
</dbReference>
<reference evidence="1 2" key="1">
    <citation type="submission" date="2019-06" db="EMBL/GenBank/DDBJ databases">
        <title>Complete genome sequence of Haemophilus parasuis HPS412.</title>
        <authorList>
            <person name="Yang S."/>
            <person name="Huang C."/>
        </authorList>
    </citation>
    <scope>NUCLEOTIDE SEQUENCE [LARGE SCALE GENOMIC DNA]</scope>
    <source>
        <strain evidence="1 2">HPS412</strain>
    </source>
</reference>